<name>A0A915JIK3_ROMCU</name>
<reference evidence="2" key="1">
    <citation type="submission" date="2022-11" db="UniProtKB">
        <authorList>
            <consortium name="WormBaseParasite"/>
        </authorList>
    </citation>
    <scope>IDENTIFICATION</scope>
</reference>
<dbReference type="WBParaSite" id="nRc.2.0.1.t25943-RA">
    <property type="protein sequence ID" value="nRc.2.0.1.t25943-RA"/>
    <property type="gene ID" value="nRc.2.0.1.g25943"/>
</dbReference>
<keyword evidence="1" id="KW-1185">Reference proteome</keyword>
<evidence type="ECO:0000313" key="1">
    <source>
        <dbReference type="Proteomes" id="UP000887565"/>
    </source>
</evidence>
<sequence>MQQNDDLDYARMLGDIRVDELEGVDQVNVEYDISNLIKVLFPQECKYLVIYLPLYDDNMQRFKACCIKKFNANHFIINQTRFMNKLYLVLLSFN</sequence>
<evidence type="ECO:0000313" key="2">
    <source>
        <dbReference type="WBParaSite" id="nRc.2.0.1.t25943-RA"/>
    </source>
</evidence>
<dbReference type="Proteomes" id="UP000887565">
    <property type="component" value="Unplaced"/>
</dbReference>
<proteinExistence type="predicted"/>
<dbReference type="AlphaFoldDB" id="A0A915JIK3"/>
<organism evidence="1 2">
    <name type="scientific">Romanomermis culicivorax</name>
    <name type="common">Nematode worm</name>
    <dbReference type="NCBI Taxonomy" id="13658"/>
    <lineage>
        <taxon>Eukaryota</taxon>
        <taxon>Metazoa</taxon>
        <taxon>Ecdysozoa</taxon>
        <taxon>Nematoda</taxon>
        <taxon>Enoplea</taxon>
        <taxon>Dorylaimia</taxon>
        <taxon>Mermithida</taxon>
        <taxon>Mermithoidea</taxon>
        <taxon>Mermithidae</taxon>
        <taxon>Romanomermis</taxon>
    </lineage>
</organism>
<protein>
    <submittedName>
        <fullName evidence="2">Uncharacterized protein</fullName>
    </submittedName>
</protein>
<accession>A0A915JIK3</accession>